<dbReference type="PANTHER" id="PTHR35712">
    <property type="entry name" value="MYOSIN HEAVY CHAIN-LIKE PROTEIN"/>
    <property type="match status" value="1"/>
</dbReference>
<sequence>MLQEILARKQAEQHSFLLQQKMLNFAEQIKIKLRSFWSIITELKDEIMRISREEEDLADSLMSTLVSLLFRNNCTSQINENLVVPTKLSGGSVYELADANYRAAVHELNTEKEIATCTESLQGCELEIRDAREALAIAVQGKVAALLLLSQQEERQIFEKNMISDRESKIAQLQKQLLQVSIDKGHALLKVANLTEELEKVQREHRFVIVHASKIVSVLTKELNHLDFLLSHGLTAARNLAPNLFLRASGGS</sequence>
<dbReference type="EMBL" id="CM035430">
    <property type="protein sequence ID" value="KAH7298042.1"/>
    <property type="molecule type" value="Genomic_DNA"/>
</dbReference>
<name>A0A8T2RNM6_CERRI</name>
<accession>A0A8T2RNM6</accession>
<proteinExistence type="predicted"/>
<comment type="caution">
    <text evidence="1">The sequence shown here is derived from an EMBL/GenBank/DDBJ whole genome shotgun (WGS) entry which is preliminary data.</text>
</comment>
<keyword evidence="2" id="KW-1185">Reference proteome</keyword>
<dbReference type="PANTHER" id="PTHR35712:SF1">
    <property type="entry name" value="MYOSIN HEAVY CHAIN-LIKE PROTEIN"/>
    <property type="match status" value="1"/>
</dbReference>
<dbReference type="AlphaFoldDB" id="A0A8T2RNM6"/>
<organism evidence="1 2">
    <name type="scientific">Ceratopteris richardii</name>
    <name type="common">Triangle waterfern</name>
    <dbReference type="NCBI Taxonomy" id="49495"/>
    <lineage>
        <taxon>Eukaryota</taxon>
        <taxon>Viridiplantae</taxon>
        <taxon>Streptophyta</taxon>
        <taxon>Embryophyta</taxon>
        <taxon>Tracheophyta</taxon>
        <taxon>Polypodiopsida</taxon>
        <taxon>Polypodiidae</taxon>
        <taxon>Polypodiales</taxon>
        <taxon>Pteridineae</taxon>
        <taxon>Pteridaceae</taxon>
        <taxon>Parkerioideae</taxon>
        <taxon>Ceratopteris</taxon>
    </lineage>
</organism>
<protein>
    <submittedName>
        <fullName evidence="1">Uncharacterized protein</fullName>
    </submittedName>
</protein>
<gene>
    <name evidence="1" type="ORF">KP509_25G024700</name>
</gene>
<evidence type="ECO:0000313" key="2">
    <source>
        <dbReference type="Proteomes" id="UP000825935"/>
    </source>
</evidence>
<dbReference type="Proteomes" id="UP000825935">
    <property type="component" value="Chromosome 25"/>
</dbReference>
<dbReference type="OrthoDB" id="1719803at2759"/>
<reference evidence="1" key="1">
    <citation type="submission" date="2021-08" db="EMBL/GenBank/DDBJ databases">
        <title>WGS assembly of Ceratopteris richardii.</title>
        <authorList>
            <person name="Marchant D.B."/>
            <person name="Chen G."/>
            <person name="Jenkins J."/>
            <person name="Shu S."/>
            <person name="Leebens-Mack J."/>
            <person name="Grimwood J."/>
            <person name="Schmutz J."/>
            <person name="Soltis P."/>
            <person name="Soltis D."/>
            <person name="Chen Z.-H."/>
        </authorList>
    </citation>
    <scope>NUCLEOTIDE SEQUENCE</scope>
    <source>
        <strain evidence="1">Whitten #5841</strain>
        <tissue evidence="1">Leaf</tissue>
    </source>
</reference>
<evidence type="ECO:0000313" key="1">
    <source>
        <dbReference type="EMBL" id="KAH7298042.1"/>
    </source>
</evidence>